<accession>A0ACC1RWE8</accession>
<protein>
    <submittedName>
        <fullName evidence="1">Uncharacterized protein</fullName>
    </submittedName>
</protein>
<name>A0ACC1RWE8_9APHY</name>
<dbReference type="EMBL" id="JANHOG010002110">
    <property type="protein sequence ID" value="KAJ3527148.1"/>
    <property type="molecule type" value="Genomic_DNA"/>
</dbReference>
<proteinExistence type="predicted"/>
<organism evidence="1 2">
    <name type="scientific">Phlebia brevispora</name>
    <dbReference type="NCBI Taxonomy" id="194682"/>
    <lineage>
        <taxon>Eukaryota</taxon>
        <taxon>Fungi</taxon>
        <taxon>Dikarya</taxon>
        <taxon>Basidiomycota</taxon>
        <taxon>Agaricomycotina</taxon>
        <taxon>Agaricomycetes</taxon>
        <taxon>Polyporales</taxon>
        <taxon>Meruliaceae</taxon>
        <taxon>Phlebia</taxon>
    </lineage>
</organism>
<gene>
    <name evidence="1" type="ORF">NM688_g8167</name>
</gene>
<reference evidence="1" key="1">
    <citation type="submission" date="2022-07" db="EMBL/GenBank/DDBJ databases">
        <title>Genome Sequence of Phlebia brevispora.</title>
        <authorList>
            <person name="Buettner E."/>
        </authorList>
    </citation>
    <scope>NUCLEOTIDE SEQUENCE</scope>
    <source>
        <strain evidence="1">MPL23</strain>
    </source>
</reference>
<evidence type="ECO:0000313" key="1">
    <source>
        <dbReference type="EMBL" id="KAJ3527148.1"/>
    </source>
</evidence>
<keyword evidence="2" id="KW-1185">Reference proteome</keyword>
<sequence length="307" mass="34800">MENLLPVELWQMVFEDLSVFPRDNSSLNKGKYNEAKRTLSSCTLVCKRWCTIARPYLFQDIRLTLENHNLEQIHEYFSTFTLLTNCVKTLHLARYDRRPRSPLVTRDGTLVDQEPSPKLSVVLLADTLRLFPKLRHVRFVDIFFANLTAVDAAYLHETSPSTGKLSVEVLEIVFNICFLDYSVRQQHILACFRSVDRLLVHGRAGWGSSHDSGDLLCIPQVRSLELADAAGTQQILTLLKSPSHGVCCLEELSIERINSGMTDDYPALQAMLDVVGPRLTRFRCNMARNPQGTSHICARFVSSVDSE</sequence>
<evidence type="ECO:0000313" key="2">
    <source>
        <dbReference type="Proteomes" id="UP001148662"/>
    </source>
</evidence>
<comment type="caution">
    <text evidence="1">The sequence shown here is derived from an EMBL/GenBank/DDBJ whole genome shotgun (WGS) entry which is preliminary data.</text>
</comment>
<dbReference type="Proteomes" id="UP001148662">
    <property type="component" value="Unassembled WGS sequence"/>
</dbReference>